<feature type="region of interest" description="Disordered" evidence="1">
    <location>
        <begin position="84"/>
        <end position="112"/>
    </location>
</feature>
<organism evidence="2 3">
    <name type="scientific">Aureimonas phyllosphaerae</name>
    <dbReference type="NCBI Taxonomy" id="1166078"/>
    <lineage>
        <taxon>Bacteria</taxon>
        <taxon>Pseudomonadati</taxon>
        <taxon>Pseudomonadota</taxon>
        <taxon>Alphaproteobacteria</taxon>
        <taxon>Hyphomicrobiales</taxon>
        <taxon>Aurantimonadaceae</taxon>
        <taxon>Aureimonas</taxon>
    </lineage>
</organism>
<proteinExistence type="predicted"/>
<keyword evidence="3" id="KW-1185">Reference proteome</keyword>
<name>A0A7W6C3R0_9HYPH</name>
<evidence type="ECO:0000256" key="1">
    <source>
        <dbReference type="SAM" id="MobiDB-lite"/>
    </source>
</evidence>
<sequence>MKIVREPQVLLGMLEGGEFVGKLQHELSDTLRALAESAGPKGKASGHVTVKMALKVEAGMVTITPELTSKKPKEEFGPSTFWVTEDGELSTQHPRQTDMFSGPRDASDREFG</sequence>
<evidence type="ECO:0000313" key="3">
    <source>
        <dbReference type="Proteomes" id="UP000531216"/>
    </source>
</evidence>
<dbReference type="Proteomes" id="UP000531216">
    <property type="component" value="Unassembled WGS sequence"/>
</dbReference>
<dbReference type="AlphaFoldDB" id="A0A7W6C3R0"/>
<dbReference type="RefSeq" id="WP_090966212.1">
    <property type="nucleotide sequence ID" value="NZ_FOOA01000025.1"/>
</dbReference>
<comment type="caution">
    <text evidence="2">The sequence shown here is derived from an EMBL/GenBank/DDBJ whole genome shotgun (WGS) entry which is preliminary data.</text>
</comment>
<dbReference type="EMBL" id="JACIDO010000013">
    <property type="protein sequence ID" value="MBB3937902.1"/>
    <property type="molecule type" value="Genomic_DNA"/>
</dbReference>
<protein>
    <submittedName>
        <fullName evidence="2">Uncharacterized protein</fullName>
    </submittedName>
</protein>
<dbReference type="OrthoDB" id="7916611at2"/>
<evidence type="ECO:0000313" key="2">
    <source>
        <dbReference type="EMBL" id="MBB3937902.1"/>
    </source>
</evidence>
<reference evidence="2 3" key="1">
    <citation type="submission" date="2020-08" db="EMBL/GenBank/DDBJ databases">
        <title>Genomic Encyclopedia of Type Strains, Phase IV (KMG-IV): sequencing the most valuable type-strain genomes for metagenomic binning, comparative biology and taxonomic classification.</title>
        <authorList>
            <person name="Goeker M."/>
        </authorList>
    </citation>
    <scope>NUCLEOTIDE SEQUENCE [LARGE SCALE GENOMIC DNA]</scope>
    <source>
        <strain evidence="2 3">DSM 25024</strain>
    </source>
</reference>
<gene>
    <name evidence="2" type="ORF">GGR05_004071</name>
</gene>
<accession>A0A7W6C3R0</accession>